<dbReference type="EMBL" id="CP011125">
    <property type="protein sequence ID" value="AKF08250.1"/>
    <property type="molecule type" value="Genomic_DNA"/>
</dbReference>
<evidence type="ECO:0000313" key="6">
    <source>
        <dbReference type="Proteomes" id="UP000034883"/>
    </source>
</evidence>
<dbReference type="GO" id="GO:0005829">
    <property type="term" value="C:cytosol"/>
    <property type="evidence" value="ECO:0007669"/>
    <property type="project" value="TreeGrafter"/>
</dbReference>
<dbReference type="SUPFAM" id="SSF111384">
    <property type="entry name" value="OmpH-like"/>
    <property type="match status" value="1"/>
</dbReference>
<keyword evidence="3" id="KW-0175">Coiled coil</keyword>
<feature type="region of interest" description="Disordered" evidence="4">
    <location>
        <begin position="145"/>
        <end position="199"/>
    </location>
</feature>
<name>A0A0F6W5U2_9BACT</name>
<dbReference type="InterPro" id="IPR005632">
    <property type="entry name" value="Chaperone_Skp"/>
</dbReference>
<sequence>MRIAVVDLQRALNETEDGRRAKARLKRLFKQRQDDLDKRQGELKALKEDIEKNIELWSQETKQRRLEEYQKAFVDLQQQYVEYQRELAEREAEATGEIVERMQSILRRIGQAEGYTLIIERNEAGVVWVPTNLDLTDQVIQRYNAGEGREGGGEGGGGGGAATTGGGARGGGGAATTGGGAAGGGGGGGARRPPTKRAE</sequence>
<keyword evidence="6" id="KW-1185">Reference proteome</keyword>
<dbReference type="SMART" id="SM00935">
    <property type="entry name" value="OmpH"/>
    <property type="match status" value="1"/>
</dbReference>
<evidence type="ECO:0000256" key="4">
    <source>
        <dbReference type="SAM" id="MobiDB-lite"/>
    </source>
</evidence>
<dbReference type="GO" id="GO:0051082">
    <property type="term" value="F:unfolded protein binding"/>
    <property type="evidence" value="ECO:0007669"/>
    <property type="project" value="InterPro"/>
</dbReference>
<dbReference type="KEGG" id="samy:DB32_005399"/>
<evidence type="ECO:0000256" key="1">
    <source>
        <dbReference type="ARBA" id="ARBA00009091"/>
    </source>
</evidence>
<proteinExistence type="inferred from homology"/>
<gene>
    <name evidence="5" type="ORF">DB32_005399</name>
</gene>
<evidence type="ECO:0000256" key="2">
    <source>
        <dbReference type="ARBA" id="ARBA00022729"/>
    </source>
</evidence>
<evidence type="ECO:0000313" key="5">
    <source>
        <dbReference type="EMBL" id="AKF08250.1"/>
    </source>
</evidence>
<reference evidence="5 6" key="1">
    <citation type="submission" date="2015-03" db="EMBL/GenBank/DDBJ databases">
        <title>Genome assembly of Sandaracinus amylolyticus DSM 53668.</title>
        <authorList>
            <person name="Sharma G."/>
            <person name="Subramanian S."/>
        </authorList>
    </citation>
    <scope>NUCLEOTIDE SEQUENCE [LARGE SCALE GENOMIC DNA]</scope>
    <source>
        <strain evidence="5 6">DSM 53668</strain>
    </source>
</reference>
<dbReference type="GO" id="GO:0050821">
    <property type="term" value="P:protein stabilization"/>
    <property type="evidence" value="ECO:0007669"/>
    <property type="project" value="TreeGrafter"/>
</dbReference>
<dbReference type="Pfam" id="PF03938">
    <property type="entry name" value="OmpH"/>
    <property type="match status" value="1"/>
</dbReference>
<keyword evidence="2" id="KW-0732">Signal</keyword>
<organism evidence="5 6">
    <name type="scientific">Sandaracinus amylolyticus</name>
    <dbReference type="NCBI Taxonomy" id="927083"/>
    <lineage>
        <taxon>Bacteria</taxon>
        <taxon>Pseudomonadati</taxon>
        <taxon>Myxococcota</taxon>
        <taxon>Polyangia</taxon>
        <taxon>Polyangiales</taxon>
        <taxon>Sandaracinaceae</taxon>
        <taxon>Sandaracinus</taxon>
    </lineage>
</organism>
<feature type="compositionally biased region" description="Gly residues" evidence="4">
    <location>
        <begin position="153"/>
        <end position="190"/>
    </location>
</feature>
<dbReference type="PANTHER" id="PTHR35089">
    <property type="entry name" value="CHAPERONE PROTEIN SKP"/>
    <property type="match status" value="1"/>
</dbReference>
<feature type="coiled-coil region" evidence="3">
    <location>
        <begin position="59"/>
        <end position="93"/>
    </location>
</feature>
<comment type="similarity">
    <text evidence="1">Belongs to the Skp family.</text>
</comment>
<accession>A0A0F6W5U2</accession>
<dbReference type="PANTHER" id="PTHR35089:SF1">
    <property type="entry name" value="CHAPERONE PROTEIN SKP"/>
    <property type="match status" value="1"/>
</dbReference>
<protein>
    <submittedName>
        <fullName evidence="5">Outer membrane protein H</fullName>
    </submittedName>
</protein>
<evidence type="ECO:0000256" key="3">
    <source>
        <dbReference type="SAM" id="Coils"/>
    </source>
</evidence>
<dbReference type="STRING" id="927083.DB32_005399"/>
<dbReference type="AlphaFoldDB" id="A0A0F6W5U2"/>
<dbReference type="InterPro" id="IPR024930">
    <property type="entry name" value="Skp_dom_sf"/>
</dbReference>
<dbReference type="Gene3D" id="3.30.910.20">
    <property type="entry name" value="Skp domain"/>
    <property type="match status" value="1"/>
</dbReference>
<dbReference type="Proteomes" id="UP000034883">
    <property type="component" value="Chromosome"/>
</dbReference>